<protein>
    <submittedName>
        <fullName evidence="4">DUF4129 domain-containing transglutaminase family protein</fullName>
    </submittedName>
</protein>
<organism evidence="4 5">
    <name type="scientific">Bacillus carboniphilus</name>
    <dbReference type="NCBI Taxonomy" id="86663"/>
    <lineage>
        <taxon>Bacteria</taxon>
        <taxon>Bacillati</taxon>
        <taxon>Bacillota</taxon>
        <taxon>Bacilli</taxon>
        <taxon>Bacillales</taxon>
        <taxon>Bacillaceae</taxon>
        <taxon>Bacillus</taxon>
    </lineage>
</organism>
<keyword evidence="2" id="KW-1133">Transmembrane helix</keyword>
<dbReference type="InterPro" id="IPR038765">
    <property type="entry name" value="Papain-like_cys_pep_sf"/>
</dbReference>
<evidence type="ECO:0000259" key="3">
    <source>
        <dbReference type="SMART" id="SM00460"/>
    </source>
</evidence>
<dbReference type="InterPro" id="IPR002931">
    <property type="entry name" value="Transglutaminase-like"/>
</dbReference>
<gene>
    <name evidence="4" type="ORF">GCM10008967_11890</name>
</gene>
<feature type="compositionally biased region" description="Acidic residues" evidence="1">
    <location>
        <begin position="566"/>
        <end position="588"/>
    </location>
</feature>
<dbReference type="Gene3D" id="3.10.620.30">
    <property type="match status" value="1"/>
</dbReference>
<dbReference type="PANTHER" id="PTHR42736:SF1">
    <property type="entry name" value="PROTEIN-GLUTAMINE GAMMA-GLUTAMYLTRANSFERASE"/>
    <property type="match status" value="1"/>
</dbReference>
<feature type="transmembrane region" description="Helical" evidence="2">
    <location>
        <begin position="9"/>
        <end position="26"/>
    </location>
</feature>
<keyword evidence="2" id="KW-0812">Transmembrane</keyword>
<dbReference type="Proteomes" id="UP001500782">
    <property type="component" value="Unassembled WGS sequence"/>
</dbReference>
<dbReference type="SMART" id="SM00460">
    <property type="entry name" value="TGc"/>
    <property type="match status" value="1"/>
</dbReference>
<dbReference type="InterPro" id="IPR021878">
    <property type="entry name" value="TgpA_N"/>
</dbReference>
<comment type="caution">
    <text evidence="4">The sequence shown here is derived from an EMBL/GenBank/DDBJ whole genome shotgun (WGS) entry which is preliminary data.</text>
</comment>
<evidence type="ECO:0000313" key="4">
    <source>
        <dbReference type="EMBL" id="GAA0322989.1"/>
    </source>
</evidence>
<keyword evidence="5" id="KW-1185">Reference proteome</keyword>
<keyword evidence="2" id="KW-0472">Membrane</keyword>
<dbReference type="Pfam" id="PF11992">
    <property type="entry name" value="TgpA_N"/>
    <property type="match status" value="1"/>
</dbReference>
<accession>A0ABN0W202</accession>
<feature type="transmembrane region" description="Helical" evidence="2">
    <location>
        <begin position="117"/>
        <end position="135"/>
    </location>
</feature>
<dbReference type="SUPFAM" id="SSF54001">
    <property type="entry name" value="Cysteine proteinases"/>
    <property type="match status" value="1"/>
</dbReference>
<reference evidence="4 5" key="1">
    <citation type="journal article" date="2019" name="Int. J. Syst. Evol. Microbiol.">
        <title>The Global Catalogue of Microorganisms (GCM) 10K type strain sequencing project: providing services to taxonomists for standard genome sequencing and annotation.</title>
        <authorList>
            <consortium name="The Broad Institute Genomics Platform"/>
            <consortium name="The Broad Institute Genome Sequencing Center for Infectious Disease"/>
            <person name="Wu L."/>
            <person name="Ma J."/>
        </authorList>
    </citation>
    <scope>NUCLEOTIDE SEQUENCE [LARGE SCALE GENOMIC DNA]</scope>
    <source>
        <strain evidence="4 5">JCM 9731</strain>
    </source>
</reference>
<dbReference type="RefSeq" id="WP_343797233.1">
    <property type="nucleotide sequence ID" value="NZ_BAAADJ010000012.1"/>
</dbReference>
<feature type="transmembrane region" description="Helical" evidence="2">
    <location>
        <begin position="615"/>
        <end position="632"/>
    </location>
</feature>
<feature type="domain" description="Transglutaminase-like" evidence="3">
    <location>
        <begin position="473"/>
        <end position="548"/>
    </location>
</feature>
<name>A0ABN0W202_9BACI</name>
<feature type="region of interest" description="Disordered" evidence="1">
    <location>
        <begin position="566"/>
        <end position="595"/>
    </location>
</feature>
<dbReference type="InterPro" id="IPR052901">
    <property type="entry name" value="Bact_TGase-like"/>
</dbReference>
<feature type="transmembrane region" description="Helical" evidence="2">
    <location>
        <begin position="61"/>
        <end position="83"/>
    </location>
</feature>
<dbReference type="EMBL" id="BAAADJ010000012">
    <property type="protein sequence ID" value="GAA0322989.1"/>
    <property type="molecule type" value="Genomic_DNA"/>
</dbReference>
<evidence type="ECO:0000256" key="1">
    <source>
        <dbReference type="SAM" id="MobiDB-lite"/>
    </source>
</evidence>
<dbReference type="PANTHER" id="PTHR42736">
    <property type="entry name" value="PROTEIN-GLUTAMINE GAMMA-GLUTAMYLTRANSFERASE"/>
    <property type="match status" value="1"/>
</dbReference>
<feature type="transmembrane region" description="Helical" evidence="2">
    <location>
        <begin position="38"/>
        <end position="54"/>
    </location>
</feature>
<evidence type="ECO:0000313" key="5">
    <source>
        <dbReference type="Proteomes" id="UP001500782"/>
    </source>
</evidence>
<feature type="transmembrane region" description="Helical" evidence="2">
    <location>
        <begin position="142"/>
        <end position="161"/>
    </location>
</feature>
<dbReference type="Pfam" id="PF01841">
    <property type="entry name" value="Transglut_core"/>
    <property type="match status" value="1"/>
</dbReference>
<sequence>MAKQNDRSFITLILHVFGFLLLWEWIRPLEEIADTGDVHVFLLFMAIGLLLFYFKIHWGLNIALSVIYIFYTLYVLFPIEGIFKFREWFPFYLEDLKYNSQLVIQADWQGMSNPFRTTLFFVVLWLMVYLIHYWVTTRKRIFLFLFFTLIYITVLDTFTPYDAKIAIVRSVIIGFLALGLLYYVRLLEQEGIKEKGKWLNKWALSLSIMVGFSSLVAYAAPKATPIWPDPVPYLEAYYKRGEDPGGFKRSGYSQDDSSLGGPYIADNSLVFSAEVDEPHYWRIEAKDVYTGKGWVSSLPQQPVNFTAGELVPFSVFPEESKGPIERTARVQFSQNFSQLAYPTGIKTVVDTNPDATFLLDASVEKITPQRNGVPTPLSAIEYSYHLPLYSLSGMKAAQTTGGMSPDVVARYTQLPETLPERVSELALEITKDETNWYDKAVAIRDYLRNGQYVYDELDVAVPGEEDDYVDQFLFESMKGYCDNFSTSMVVMLRTLDIPARWTKGFTEGTVTDYLSNGHVVYEVQNSNAHSWVEVYFPNVGWVPFEPTPGYSNNANIKYDLEIDSPETEAPETPEVEQPEEQTPEEEEGAGASGKNSFSFSEMWDSIKLFFNTYKNWMLAGLVIIGFISWLLYKQRVKWLPRFLILKYKRKKDVASFMNSYISLLDQFRRYGIKFEDGQTLRMYAKYIDFFFSTKDMTKLTKAYESALYGHQKDGDFEDLMKCWENLMKKTLS</sequence>
<feature type="transmembrane region" description="Helical" evidence="2">
    <location>
        <begin position="167"/>
        <end position="187"/>
    </location>
</feature>
<evidence type="ECO:0000256" key="2">
    <source>
        <dbReference type="SAM" id="Phobius"/>
    </source>
</evidence>
<proteinExistence type="predicted"/>
<feature type="transmembrane region" description="Helical" evidence="2">
    <location>
        <begin position="199"/>
        <end position="220"/>
    </location>
</feature>